<feature type="domain" description="HTH cro/C1-type" evidence="2">
    <location>
        <begin position="30"/>
        <end position="84"/>
    </location>
</feature>
<proteinExistence type="predicted"/>
<sequence>MIFLNIERFRSLEPSEAFLYHHCMPIGSLIQAWRVFRHQSIQSLSDATGIDAQLLVQIEENQTDPSACTIEALAAALRVPPPWLFEPPQSFATLFDEQDEEEGPSPTQADPVTERILSGSRMDRSLYVLLTALMQAGDPKLLRAAEMSLRSLVKQSRQTTVPWQQRPAGHFEPPSD</sequence>
<dbReference type="EMBL" id="CP011801">
    <property type="protein sequence ID" value="ALA59566.1"/>
    <property type="molecule type" value="Genomic_DNA"/>
</dbReference>
<evidence type="ECO:0000313" key="3">
    <source>
        <dbReference type="EMBL" id="ALA59566.1"/>
    </source>
</evidence>
<protein>
    <recommendedName>
        <fullName evidence="2">HTH cro/C1-type domain-containing protein</fullName>
    </recommendedName>
</protein>
<evidence type="ECO:0000313" key="4">
    <source>
        <dbReference type="Proteomes" id="UP000069205"/>
    </source>
</evidence>
<dbReference type="Gene3D" id="1.10.260.40">
    <property type="entry name" value="lambda repressor-like DNA-binding domains"/>
    <property type="match status" value="1"/>
</dbReference>
<name>A0A0K2GF37_NITMO</name>
<accession>A0A0K2GF37</accession>
<dbReference type="CDD" id="cd00093">
    <property type="entry name" value="HTH_XRE"/>
    <property type="match status" value="1"/>
</dbReference>
<keyword evidence="4" id="KW-1185">Reference proteome</keyword>
<dbReference type="AlphaFoldDB" id="A0A0K2GF37"/>
<evidence type="ECO:0000259" key="2">
    <source>
        <dbReference type="PROSITE" id="PS50943"/>
    </source>
</evidence>
<dbReference type="STRING" id="42253.NITMOv2_3167"/>
<dbReference type="PATRIC" id="fig|42253.5.peg.3120"/>
<dbReference type="PROSITE" id="PS50943">
    <property type="entry name" value="HTH_CROC1"/>
    <property type="match status" value="1"/>
</dbReference>
<evidence type="ECO:0000256" key="1">
    <source>
        <dbReference type="SAM" id="MobiDB-lite"/>
    </source>
</evidence>
<dbReference type="Proteomes" id="UP000069205">
    <property type="component" value="Chromosome"/>
</dbReference>
<dbReference type="Pfam" id="PF01381">
    <property type="entry name" value="HTH_3"/>
    <property type="match status" value="1"/>
</dbReference>
<reference evidence="3 4" key="1">
    <citation type="journal article" date="2015" name="Proc. Natl. Acad. Sci. U.S.A.">
        <title>Expanded metabolic versatility of ubiquitous nitrite-oxidizing bacteria from the genus Nitrospira.</title>
        <authorList>
            <person name="Koch H."/>
            <person name="Lucker S."/>
            <person name="Albertsen M."/>
            <person name="Kitzinger K."/>
            <person name="Herbold C."/>
            <person name="Spieck E."/>
            <person name="Nielsen P.H."/>
            <person name="Wagner M."/>
            <person name="Daims H."/>
        </authorList>
    </citation>
    <scope>NUCLEOTIDE SEQUENCE [LARGE SCALE GENOMIC DNA]</scope>
    <source>
        <strain evidence="3 4">NSP M-1</strain>
    </source>
</reference>
<feature type="region of interest" description="Disordered" evidence="1">
    <location>
        <begin position="155"/>
        <end position="176"/>
    </location>
</feature>
<dbReference type="InterPro" id="IPR001387">
    <property type="entry name" value="Cro/C1-type_HTH"/>
</dbReference>
<gene>
    <name evidence="3" type="ORF">NITMOv2_3167</name>
</gene>
<dbReference type="InterPro" id="IPR010982">
    <property type="entry name" value="Lambda_DNA-bd_dom_sf"/>
</dbReference>
<organism evidence="3 4">
    <name type="scientific">Nitrospira moscoviensis</name>
    <dbReference type="NCBI Taxonomy" id="42253"/>
    <lineage>
        <taxon>Bacteria</taxon>
        <taxon>Pseudomonadati</taxon>
        <taxon>Nitrospirota</taxon>
        <taxon>Nitrospiria</taxon>
        <taxon>Nitrospirales</taxon>
        <taxon>Nitrospiraceae</taxon>
        <taxon>Nitrospira</taxon>
    </lineage>
</organism>
<dbReference type="GO" id="GO:0003677">
    <property type="term" value="F:DNA binding"/>
    <property type="evidence" value="ECO:0007669"/>
    <property type="project" value="InterPro"/>
</dbReference>
<dbReference type="SMART" id="SM00530">
    <property type="entry name" value="HTH_XRE"/>
    <property type="match status" value="1"/>
</dbReference>
<dbReference type="SUPFAM" id="SSF47413">
    <property type="entry name" value="lambda repressor-like DNA-binding domains"/>
    <property type="match status" value="1"/>
</dbReference>
<dbReference type="KEGG" id="nmv:NITMOv2_3167"/>